<evidence type="ECO:0000313" key="23">
    <source>
        <dbReference type="Proteomes" id="UP000070422"/>
    </source>
</evidence>
<evidence type="ECO:0000256" key="14">
    <source>
        <dbReference type="ARBA" id="ARBA00023268"/>
    </source>
</evidence>
<keyword evidence="7" id="KW-0808">Transferase</keyword>
<evidence type="ECO:0000259" key="21">
    <source>
        <dbReference type="Pfam" id="PF00912"/>
    </source>
</evidence>
<evidence type="ECO:0000256" key="15">
    <source>
        <dbReference type="ARBA" id="ARBA00023316"/>
    </source>
</evidence>
<comment type="similarity">
    <text evidence="2">In the N-terminal section; belongs to the glycosyltransferase 51 family.</text>
</comment>
<keyword evidence="10" id="KW-0133">Cell shape</keyword>
<dbReference type="PANTHER" id="PTHR32282">
    <property type="entry name" value="BINDING PROTEIN TRANSPEPTIDASE, PUTATIVE-RELATED"/>
    <property type="match status" value="1"/>
</dbReference>
<dbReference type="SUPFAM" id="SSF56601">
    <property type="entry name" value="beta-lactamase/transpeptidase-like"/>
    <property type="match status" value="1"/>
</dbReference>
<protein>
    <submittedName>
        <fullName evidence="22">Penicillin-binding protein, 1A family</fullName>
    </submittedName>
</protein>
<evidence type="ECO:0000256" key="5">
    <source>
        <dbReference type="ARBA" id="ARBA00022670"/>
    </source>
</evidence>
<keyword evidence="6" id="KW-0328">Glycosyltransferase</keyword>
<feature type="region of interest" description="Disordered" evidence="18">
    <location>
        <begin position="643"/>
        <end position="670"/>
    </location>
</feature>
<keyword evidence="15" id="KW-0961">Cell wall biogenesis/degradation</keyword>
<dbReference type="Proteomes" id="UP000070422">
    <property type="component" value="Unassembled WGS sequence"/>
</dbReference>
<dbReference type="InterPro" id="IPR001460">
    <property type="entry name" value="PCN-bd_Tpept"/>
</dbReference>
<evidence type="ECO:0000256" key="12">
    <source>
        <dbReference type="ARBA" id="ARBA00022989"/>
    </source>
</evidence>
<dbReference type="InterPro" id="IPR036950">
    <property type="entry name" value="PBP_transglycosylase"/>
</dbReference>
<evidence type="ECO:0000256" key="18">
    <source>
        <dbReference type="SAM" id="MobiDB-lite"/>
    </source>
</evidence>
<dbReference type="Gene3D" id="3.40.710.10">
    <property type="entry name" value="DD-peptidase/beta-lactamase superfamily"/>
    <property type="match status" value="1"/>
</dbReference>
<dbReference type="GO" id="GO:0009002">
    <property type="term" value="F:serine-type D-Ala-D-Ala carboxypeptidase activity"/>
    <property type="evidence" value="ECO:0007669"/>
    <property type="project" value="UniProtKB-EC"/>
</dbReference>
<evidence type="ECO:0000259" key="20">
    <source>
        <dbReference type="Pfam" id="PF00905"/>
    </source>
</evidence>
<evidence type="ECO:0000256" key="8">
    <source>
        <dbReference type="ARBA" id="ARBA00022692"/>
    </source>
</evidence>
<feature type="transmembrane region" description="Helical" evidence="19">
    <location>
        <begin position="28"/>
        <end position="49"/>
    </location>
</feature>
<dbReference type="InterPro" id="IPR012338">
    <property type="entry name" value="Beta-lactam/transpept-like"/>
</dbReference>
<gene>
    <name evidence="22" type="ORF">HMPREF3187_01242</name>
</gene>
<dbReference type="GO" id="GO:0071555">
    <property type="term" value="P:cell wall organization"/>
    <property type="evidence" value="ECO:0007669"/>
    <property type="project" value="UniProtKB-KW"/>
</dbReference>
<feature type="domain" description="Penicillin-binding protein transpeptidase" evidence="20">
    <location>
        <begin position="345"/>
        <end position="597"/>
    </location>
</feature>
<dbReference type="NCBIfam" id="TIGR02074">
    <property type="entry name" value="PBP_1a_fam"/>
    <property type="match status" value="1"/>
</dbReference>
<dbReference type="Pfam" id="PF00905">
    <property type="entry name" value="Transpeptidase"/>
    <property type="match status" value="1"/>
</dbReference>
<keyword evidence="5" id="KW-0645">Protease</keyword>
<keyword evidence="8 19" id="KW-0812">Transmembrane</keyword>
<dbReference type="InterPro" id="IPR023346">
    <property type="entry name" value="Lysozyme-like_dom_sf"/>
</dbReference>
<dbReference type="GO" id="GO:0008658">
    <property type="term" value="F:penicillin binding"/>
    <property type="evidence" value="ECO:0007669"/>
    <property type="project" value="InterPro"/>
</dbReference>
<dbReference type="GO" id="GO:0030288">
    <property type="term" value="C:outer membrane-bounded periplasmic space"/>
    <property type="evidence" value="ECO:0007669"/>
    <property type="project" value="TreeGrafter"/>
</dbReference>
<accession>A0A133XVF4</accession>
<dbReference type="InterPro" id="IPR050396">
    <property type="entry name" value="Glycosyltr_51/Transpeptidase"/>
</dbReference>
<dbReference type="InterPro" id="IPR001264">
    <property type="entry name" value="Glyco_trans_51"/>
</dbReference>
<dbReference type="EMBL" id="LSCQ01000070">
    <property type="protein sequence ID" value="KXB34910.1"/>
    <property type="molecule type" value="Genomic_DNA"/>
</dbReference>
<dbReference type="RefSeq" id="WP_060937018.1">
    <property type="nucleotide sequence ID" value="NZ_KQ959320.1"/>
</dbReference>
<evidence type="ECO:0000256" key="11">
    <source>
        <dbReference type="ARBA" id="ARBA00022984"/>
    </source>
</evidence>
<evidence type="ECO:0000256" key="10">
    <source>
        <dbReference type="ARBA" id="ARBA00022960"/>
    </source>
</evidence>
<organism evidence="22 23">
    <name type="scientific">Aerococcus christensenii</name>
    <dbReference type="NCBI Taxonomy" id="87541"/>
    <lineage>
        <taxon>Bacteria</taxon>
        <taxon>Bacillati</taxon>
        <taxon>Bacillota</taxon>
        <taxon>Bacilli</taxon>
        <taxon>Lactobacillales</taxon>
        <taxon>Aerococcaceae</taxon>
        <taxon>Aerococcus</taxon>
    </lineage>
</organism>
<evidence type="ECO:0000256" key="19">
    <source>
        <dbReference type="SAM" id="Phobius"/>
    </source>
</evidence>
<dbReference type="AlphaFoldDB" id="A0A133XVF4"/>
<evidence type="ECO:0000256" key="3">
    <source>
        <dbReference type="ARBA" id="ARBA00022475"/>
    </source>
</evidence>
<evidence type="ECO:0000256" key="7">
    <source>
        <dbReference type="ARBA" id="ARBA00022679"/>
    </source>
</evidence>
<evidence type="ECO:0000256" key="4">
    <source>
        <dbReference type="ARBA" id="ARBA00022645"/>
    </source>
</evidence>
<dbReference type="PATRIC" id="fig|87541.4.peg.1235"/>
<keyword evidence="3" id="KW-1003">Cell membrane</keyword>
<dbReference type="GO" id="GO:0009252">
    <property type="term" value="P:peptidoglycan biosynthetic process"/>
    <property type="evidence" value="ECO:0007669"/>
    <property type="project" value="UniProtKB-KW"/>
</dbReference>
<sequence>MKSEDITKQTEKVSFKERFKAWNRRCHLVKWILFLGLLGGFIFESYLVIGAKLTDVDNLQNKLQLTTEVFDRNNQSVGELADGKGTYVTLEQISPNIQKAVISTEDHRFYQHHGFDLIGIGRALVGFVIHRGNVVGGGSTLTQQLVKNSFLTNEQSLLRKFKELFIALEVEKKYSKEEILEMYLNHSYFGNGVYGVEDASQKYFGTSAKDISVSNAAVLAGALKAPSLYNPIDNYEKAKNRRDTVLGLMVDNKVLSNEEEQKAVQTKLPKMNNPVKSEQSPYPYYFAGVLEEAMNKYGLSEEKIMNGGYKIYTCLNPSYQKPLEATYHNKRLFPMNPAGDTSQSATVVLDPYNGGVLASVGGVGDYSFRGFNRSTQMKRQPGSILKPLNVYVPALESGYKINSIVPDEVRSYGENNYRPENWNFQYQGKLPLWQALALSKNTSAVWLMNQVGVNKSMKKLDDFGIPYGQEDLSLASALGGLTNGVSPIQMASAYTTFANNGKRSEAYFITKIIGPNGKEIVHEQAPKQKNVISPELAKQMTSMMLAVYDGQYTGAICEPAGYQVAGKTGTVELTLGDKNLAGYNDEWFVAYTPDVVVTSWYGFDQTTEKNYLAANAPVTSHISFKQVLTGVLNASPRTPFKIPSAANQNYGGSYSSSSDKDDKKKNVKKKKELIDKVIREGKDLMKQFKRIF</sequence>
<comment type="caution">
    <text evidence="22">The sequence shown here is derived from an EMBL/GenBank/DDBJ whole genome shotgun (WGS) entry which is preliminary data.</text>
</comment>
<comment type="catalytic activity">
    <reaction evidence="17">
        <text>[GlcNAc-(1-&gt;4)-Mur2Ac(oyl-L-Ala-gamma-D-Glu-L-Lys-D-Ala-D-Ala)](n)-di-trans,octa-cis-undecaprenyl diphosphate + beta-D-GlcNAc-(1-&gt;4)-Mur2Ac(oyl-L-Ala-gamma-D-Glu-L-Lys-D-Ala-D-Ala)-di-trans,octa-cis-undecaprenyl diphosphate = [GlcNAc-(1-&gt;4)-Mur2Ac(oyl-L-Ala-gamma-D-Glu-L-Lys-D-Ala-D-Ala)](n+1)-di-trans,octa-cis-undecaprenyl diphosphate + di-trans,octa-cis-undecaprenyl diphosphate + H(+)</text>
        <dbReference type="Rhea" id="RHEA:23708"/>
        <dbReference type="Rhea" id="RHEA-COMP:9602"/>
        <dbReference type="Rhea" id="RHEA-COMP:9603"/>
        <dbReference type="ChEBI" id="CHEBI:15378"/>
        <dbReference type="ChEBI" id="CHEBI:58405"/>
        <dbReference type="ChEBI" id="CHEBI:60033"/>
        <dbReference type="ChEBI" id="CHEBI:78435"/>
        <dbReference type="EC" id="2.4.99.28"/>
    </reaction>
</comment>
<evidence type="ECO:0000256" key="16">
    <source>
        <dbReference type="ARBA" id="ARBA00034000"/>
    </source>
</evidence>
<keyword evidence="4" id="KW-0121">Carboxypeptidase</keyword>
<proteinExistence type="inferred from homology"/>
<dbReference type="FunFam" id="1.10.3810.10:FF:000001">
    <property type="entry name" value="Penicillin-binding protein 1A"/>
    <property type="match status" value="1"/>
</dbReference>
<reference evidence="22 23" key="1">
    <citation type="submission" date="2016-01" db="EMBL/GenBank/DDBJ databases">
        <authorList>
            <person name="Oliw E.H."/>
        </authorList>
    </citation>
    <scope>NUCLEOTIDE SEQUENCE [LARGE SCALE GENOMIC DNA]</scope>
    <source>
        <strain evidence="22 23">KA00635</strain>
    </source>
</reference>
<evidence type="ECO:0000313" key="22">
    <source>
        <dbReference type="EMBL" id="KXB34910.1"/>
    </source>
</evidence>
<keyword evidence="11" id="KW-0573">Peptidoglycan synthesis</keyword>
<evidence type="ECO:0000256" key="9">
    <source>
        <dbReference type="ARBA" id="ARBA00022801"/>
    </source>
</evidence>
<dbReference type="SUPFAM" id="SSF53955">
    <property type="entry name" value="Lysozyme-like"/>
    <property type="match status" value="1"/>
</dbReference>
<evidence type="ECO:0000256" key="6">
    <source>
        <dbReference type="ARBA" id="ARBA00022676"/>
    </source>
</evidence>
<evidence type="ECO:0000256" key="17">
    <source>
        <dbReference type="ARBA" id="ARBA00049902"/>
    </source>
</evidence>
<comment type="catalytic activity">
    <reaction evidence="16">
        <text>Preferential cleavage: (Ac)2-L-Lys-D-Ala-|-D-Ala. Also transpeptidation of peptidyl-alanyl moieties that are N-acyl substituents of D-alanine.</text>
        <dbReference type="EC" id="3.4.16.4"/>
    </reaction>
</comment>
<keyword evidence="9" id="KW-0378">Hydrolase</keyword>
<dbReference type="Gene3D" id="1.10.3810.10">
    <property type="entry name" value="Biosynthetic peptidoglycan transglycosylase-like"/>
    <property type="match status" value="1"/>
</dbReference>
<evidence type="ECO:0000256" key="2">
    <source>
        <dbReference type="ARBA" id="ARBA00007739"/>
    </source>
</evidence>
<feature type="compositionally biased region" description="Polar residues" evidence="18">
    <location>
        <begin position="645"/>
        <end position="654"/>
    </location>
</feature>
<dbReference type="OrthoDB" id="9766909at2"/>
<dbReference type="GO" id="GO:0008955">
    <property type="term" value="F:peptidoglycan glycosyltransferase activity"/>
    <property type="evidence" value="ECO:0007669"/>
    <property type="project" value="UniProtKB-EC"/>
</dbReference>
<keyword evidence="14" id="KW-0511">Multifunctional enzyme</keyword>
<keyword evidence="13 19" id="KW-0472">Membrane</keyword>
<dbReference type="PANTHER" id="PTHR32282:SF32">
    <property type="entry name" value="PENICILLIN-BINDING PROTEIN 2A"/>
    <property type="match status" value="1"/>
</dbReference>
<evidence type="ECO:0000256" key="13">
    <source>
        <dbReference type="ARBA" id="ARBA00023136"/>
    </source>
</evidence>
<comment type="similarity">
    <text evidence="1">In the C-terminal section; belongs to the transpeptidase family.</text>
</comment>
<dbReference type="Pfam" id="PF00912">
    <property type="entry name" value="Transgly"/>
    <property type="match status" value="1"/>
</dbReference>
<evidence type="ECO:0000256" key="1">
    <source>
        <dbReference type="ARBA" id="ARBA00007090"/>
    </source>
</evidence>
<dbReference type="STRING" id="87541.AWM71_04905"/>
<dbReference type="GO" id="GO:0008360">
    <property type="term" value="P:regulation of cell shape"/>
    <property type="evidence" value="ECO:0007669"/>
    <property type="project" value="UniProtKB-KW"/>
</dbReference>
<name>A0A133XVF4_9LACT</name>
<keyword evidence="12 19" id="KW-1133">Transmembrane helix</keyword>
<dbReference type="GO" id="GO:0006508">
    <property type="term" value="P:proteolysis"/>
    <property type="evidence" value="ECO:0007669"/>
    <property type="project" value="UniProtKB-KW"/>
</dbReference>
<feature type="domain" description="Glycosyl transferase family 51" evidence="21">
    <location>
        <begin position="76"/>
        <end position="249"/>
    </location>
</feature>